<feature type="region of interest" description="Disordered" evidence="1">
    <location>
        <begin position="1"/>
        <end position="30"/>
    </location>
</feature>
<evidence type="ECO:0000256" key="1">
    <source>
        <dbReference type="SAM" id="MobiDB-lite"/>
    </source>
</evidence>
<dbReference type="Proteomes" id="UP000046392">
    <property type="component" value="Unplaced"/>
</dbReference>
<feature type="region of interest" description="Disordered" evidence="1">
    <location>
        <begin position="460"/>
        <end position="486"/>
    </location>
</feature>
<feature type="compositionally biased region" description="Polar residues" evidence="1">
    <location>
        <begin position="465"/>
        <end position="486"/>
    </location>
</feature>
<name>A0A0N5C5M3_STREA</name>
<organism evidence="2 3">
    <name type="scientific">Strongyloides papillosus</name>
    <name type="common">Intestinal threadworm</name>
    <dbReference type="NCBI Taxonomy" id="174720"/>
    <lineage>
        <taxon>Eukaryota</taxon>
        <taxon>Metazoa</taxon>
        <taxon>Ecdysozoa</taxon>
        <taxon>Nematoda</taxon>
        <taxon>Chromadorea</taxon>
        <taxon>Rhabditida</taxon>
        <taxon>Tylenchina</taxon>
        <taxon>Panagrolaimomorpha</taxon>
        <taxon>Strongyloidoidea</taxon>
        <taxon>Strongyloididae</taxon>
        <taxon>Strongyloides</taxon>
    </lineage>
</organism>
<protein>
    <submittedName>
        <fullName evidence="3">ZM domain-containing protein</fullName>
    </submittedName>
</protein>
<evidence type="ECO:0000313" key="2">
    <source>
        <dbReference type="Proteomes" id="UP000046392"/>
    </source>
</evidence>
<evidence type="ECO:0000313" key="3">
    <source>
        <dbReference type="WBParaSite" id="SPAL_0001325000.1"/>
    </source>
</evidence>
<keyword evidence="2" id="KW-1185">Reference proteome</keyword>
<accession>A0A0N5C5M3</accession>
<feature type="region of interest" description="Disordered" evidence="1">
    <location>
        <begin position="111"/>
        <end position="138"/>
    </location>
</feature>
<sequence length="518" mass="58955">MKNDDSSELNNVQTSGMNDTMPSTSISNNNNEEIVIEGSEKFPTLLAAIRKVDTPPRQYMRVAENDTYHQLEQIIPPAASEINTTEESKKPLKRKYVRKSKINSGVNECTSVSPNEVFSPESPRKRGPKKAKKMESTKIPDSSQFYGYKSSYIRQENRIPETIKNEYTSSNVGSLSRISFNPNFPFEDINENVQNTQIDNTIQISSYLPDNYNNNLPPNNTNYLHDQVNYQPSKQIINNTTPSPNFSIYQNPPQYGQNYTIDQNNIINPQIYQPSPKRFVGGKFYNDSKITVPYKRTSSSTPIQHYNNSSYINYDHLKRENEVAYSGSGNGVANNLTKDFMNNQANMYNLNNSIIHNNQYNTPNNGSSPQNMMAQTFNAQTRHPNNFPNTFPTPTSTISTLSGGNYINNNNNNNNNNFYSNTYSENSQNTITSLPTPTTNNPPNNIFNYQLPKYEHPQSIDKSYYNGTTSTYIPPDTSSSSTVYNHNSPTEEFPYLNKYQYHNQQSSVVYHNTSEVLK</sequence>
<reference evidence="3" key="1">
    <citation type="submission" date="2017-02" db="UniProtKB">
        <authorList>
            <consortium name="WormBaseParasite"/>
        </authorList>
    </citation>
    <scope>IDENTIFICATION</scope>
</reference>
<proteinExistence type="predicted"/>
<dbReference type="WBParaSite" id="SPAL_0001325000.1">
    <property type="protein sequence ID" value="SPAL_0001325000.1"/>
    <property type="gene ID" value="SPAL_0001325000"/>
</dbReference>
<feature type="compositionally biased region" description="Polar residues" evidence="1">
    <location>
        <begin position="8"/>
        <end position="22"/>
    </location>
</feature>
<dbReference type="AlphaFoldDB" id="A0A0N5C5M3"/>